<comment type="catalytic activity">
    <reaction evidence="4 5 6">
        <text>an acyl phosphate + H2O = a carboxylate + phosphate + H(+)</text>
        <dbReference type="Rhea" id="RHEA:14965"/>
        <dbReference type="ChEBI" id="CHEBI:15377"/>
        <dbReference type="ChEBI" id="CHEBI:15378"/>
        <dbReference type="ChEBI" id="CHEBI:29067"/>
        <dbReference type="ChEBI" id="CHEBI:43474"/>
        <dbReference type="ChEBI" id="CHEBI:59918"/>
        <dbReference type="EC" id="3.6.1.7"/>
    </reaction>
</comment>
<dbReference type="InterPro" id="IPR017968">
    <property type="entry name" value="Acylphosphatase_CS"/>
</dbReference>
<evidence type="ECO:0000256" key="5">
    <source>
        <dbReference type="PROSITE-ProRule" id="PRU00520"/>
    </source>
</evidence>
<dbReference type="Proteomes" id="UP000237104">
    <property type="component" value="Unassembled WGS sequence"/>
</dbReference>
<proteinExistence type="inferred from homology"/>
<feature type="active site" evidence="5">
    <location>
        <position position="39"/>
    </location>
</feature>
<dbReference type="InterPro" id="IPR036046">
    <property type="entry name" value="Acylphosphatase-like_dom_sf"/>
</dbReference>
<dbReference type="Proteomes" id="UP000237340">
    <property type="component" value="Unassembled WGS sequence"/>
</dbReference>
<name>A0A2S3ZQJ9_9MICO</name>
<comment type="caution">
    <text evidence="10">The sequence shown here is derived from an EMBL/GenBank/DDBJ whole genome shotgun (WGS) entry which is preliminary data.</text>
</comment>
<dbReference type="PANTHER" id="PTHR47268">
    <property type="entry name" value="ACYLPHOSPHATASE"/>
    <property type="match status" value="1"/>
</dbReference>
<feature type="domain" description="Acylphosphatase-like" evidence="8">
    <location>
        <begin position="6"/>
        <end position="92"/>
    </location>
</feature>
<dbReference type="GO" id="GO:0003998">
    <property type="term" value="F:acylphosphatase activity"/>
    <property type="evidence" value="ECO:0007669"/>
    <property type="project" value="UniProtKB-EC"/>
</dbReference>
<accession>A0A2S3ZQJ9</accession>
<evidence type="ECO:0000256" key="2">
    <source>
        <dbReference type="ARBA" id="ARBA00012150"/>
    </source>
</evidence>
<gene>
    <name evidence="10" type="ORF">C3B59_00585</name>
    <name evidence="9" type="ORF">C3B61_17760</name>
</gene>
<dbReference type="EMBL" id="PPXF01000008">
    <property type="protein sequence ID" value="POH71443.1"/>
    <property type="molecule type" value="Genomic_DNA"/>
</dbReference>
<evidence type="ECO:0000256" key="3">
    <source>
        <dbReference type="ARBA" id="ARBA00015991"/>
    </source>
</evidence>
<keyword evidence="5 6" id="KW-0378">Hydrolase</keyword>
<dbReference type="PANTHER" id="PTHR47268:SF4">
    <property type="entry name" value="ACYLPHOSPHATASE"/>
    <property type="match status" value="1"/>
</dbReference>
<evidence type="ECO:0000259" key="8">
    <source>
        <dbReference type="PROSITE" id="PS51160"/>
    </source>
</evidence>
<evidence type="ECO:0000256" key="7">
    <source>
        <dbReference type="RuleBase" id="RU004168"/>
    </source>
</evidence>
<dbReference type="PROSITE" id="PS00150">
    <property type="entry name" value="ACYLPHOSPHATASE_1"/>
    <property type="match status" value="1"/>
</dbReference>
<dbReference type="Pfam" id="PF00708">
    <property type="entry name" value="Acylphosphatase"/>
    <property type="match status" value="1"/>
</dbReference>
<organism evidence="10 11">
    <name type="scientific">Cryobacterium zongtaii</name>
    <dbReference type="NCBI Taxonomy" id="1259217"/>
    <lineage>
        <taxon>Bacteria</taxon>
        <taxon>Bacillati</taxon>
        <taxon>Actinomycetota</taxon>
        <taxon>Actinomycetes</taxon>
        <taxon>Micrococcales</taxon>
        <taxon>Microbacteriaceae</taxon>
        <taxon>Cryobacterium</taxon>
    </lineage>
</organism>
<dbReference type="SUPFAM" id="SSF54975">
    <property type="entry name" value="Acylphosphatase/BLUF domain-like"/>
    <property type="match status" value="1"/>
</dbReference>
<evidence type="ECO:0000256" key="1">
    <source>
        <dbReference type="ARBA" id="ARBA00005614"/>
    </source>
</evidence>
<accession>A0A2S3ZAS6</accession>
<dbReference type="EC" id="3.6.1.7" evidence="2 5"/>
<evidence type="ECO:0000256" key="6">
    <source>
        <dbReference type="RuleBase" id="RU000553"/>
    </source>
</evidence>
<protein>
    <recommendedName>
        <fullName evidence="3 5">Acylphosphatase</fullName>
        <ecNumber evidence="2 5">3.6.1.7</ecNumber>
    </recommendedName>
</protein>
<evidence type="ECO:0000313" key="11">
    <source>
        <dbReference type="Proteomes" id="UP000237104"/>
    </source>
</evidence>
<dbReference type="InterPro" id="IPR001792">
    <property type="entry name" value="Acylphosphatase-like_dom"/>
</dbReference>
<dbReference type="PROSITE" id="PS51160">
    <property type="entry name" value="ACYLPHOSPHATASE_3"/>
    <property type="match status" value="1"/>
</dbReference>
<keyword evidence="12" id="KW-1185">Reference proteome</keyword>
<evidence type="ECO:0000256" key="4">
    <source>
        <dbReference type="ARBA" id="ARBA00047645"/>
    </source>
</evidence>
<evidence type="ECO:0000313" key="9">
    <source>
        <dbReference type="EMBL" id="POH62678.1"/>
    </source>
</evidence>
<dbReference type="EMBL" id="PPXD01000026">
    <property type="protein sequence ID" value="POH62678.1"/>
    <property type="molecule type" value="Genomic_DNA"/>
</dbReference>
<dbReference type="PROSITE" id="PS00151">
    <property type="entry name" value="ACYLPHOSPHATASE_2"/>
    <property type="match status" value="1"/>
</dbReference>
<dbReference type="Gene3D" id="3.30.70.100">
    <property type="match status" value="1"/>
</dbReference>
<dbReference type="InterPro" id="IPR020456">
    <property type="entry name" value="Acylphosphatase"/>
</dbReference>
<comment type="similarity">
    <text evidence="1 7">Belongs to the acylphosphatase family.</text>
</comment>
<evidence type="ECO:0000313" key="10">
    <source>
        <dbReference type="EMBL" id="POH71443.1"/>
    </source>
</evidence>
<reference evidence="11 12" key="1">
    <citation type="submission" date="2018-01" db="EMBL/GenBank/DDBJ databases">
        <title>Cryobacterium sp. nov., from glaciers in China.</title>
        <authorList>
            <person name="Liu Q."/>
            <person name="Xin Y.-H."/>
        </authorList>
    </citation>
    <scope>NUCLEOTIDE SEQUENCE [LARGE SCALE GENOMIC DNA]</scope>
    <source>
        <strain evidence="10 11">TMB1-8</strain>
        <strain evidence="9 12">TMN-42</strain>
    </source>
</reference>
<evidence type="ECO:0000313" key="12">
    <source>
        <dbReference type="Proteomes" id="UP000237340"/>
    </source>
</evidence>
<feature type="active site" evidence="5">
    <location>
        <position position="21"/>
    </location>
</feature>
<dbReference type="OrthoDB" id="3182027at2"/>
<dbReference type="AlphaFoldDB" id="A0A2S3ZQJ9"/>
<sequence length="92" mass="9870">MGSVSRKRVIVNGMVQGVGFRYYTEAQAGTLGLGGFVRNRSDGAVEAEIEGDDDAVERMLAWLHTGPRSASVESVQVTDLAEHGEASFSIRL</sequence>